<organism evidence="9 10">
    <name type="scientific">Pseudomonas saudiphocaensis</name>
    <dbReference type="NCBI Taxonomy" id="1499686"/>
    <lineage>
        <taxon>Bacteria</taxon>
        <taxon>Pseudomonadati</taxon>
        <taxon>Pseudomonadota</taxon>
        <taxon>Gammaproteobacteria</taxon>
        <taxon>Pseudomonadales</taxon>
        <taxon>Pseudomonadaceae</taxon>
        <taxon>Pseudomonas</taxon>
    </lineage>
</organism>
<gene>
    <name evidence="9" type="ORF">BN1079_02195</name>
</gene>
<evidence type="ECO:0000259" key="8">
    <source>
        <dbReference type="SMART" id="SM00986"/>
    </source>
</evidence>
<evidence type="ECO:0000256" key="3">
    <source>
        <dbReference type="ARBA" id="ARBA00022763"/>
    </source>
</evidence>
<dbReference type="HOGENOM" id="CLU_1223906_0_0_6"/>
<evidence type="ECO:0000256" key="5">
    <source>
        <dbReference type="ARBA" id="ARBA00023004"/>
    </source>
</evidence>
<dbReference type="PANTHER" id="PTHR33693:SF1">
    <property type="entry name" value="TYPE-4 URACIL-DNA GLYCOSYLASE"/>
    <property type="match status" value="1"/>
</dbReference>
<keyword evidence="3" id="KW-0227">DNA damage</keyword>
<sequence length="199" mass="23037">MYQCFGKDPLEPIIGLGDAGLPIAFFGRDPGREEVRHSEPFVGSGGQIVRKVLYRQLYGEPMPDFDAGLEAGRRFFWINTVPYKPIGNKAWSMKVKRRFHPLVRQLLVENWHGETIITLGREAFLWFGIDQPAAVRARLERFWRREDRFSASIEVELQAGDGPARRFTLYPLPHSSPLNQVWFKRFPVLLEERLRQLGA</sequence>
<dbReference type="Gene3D" id="3.40.470.10">
    <property type="entry name" value="Uracil-DNA glycosylase-like domain"/>
    <property type="match status" value="1"/>
</dbReference>
<dbReference type="STRING" id="1499686.BN1079_02195"/>
<dbReference type="GO" id="GO:0006281">
    <property type="term" value="P:DNA repair"/>
    <property type="evidence" value="ECO:0007669"/>
    <property type="project" value="UniProtKB-KW"/>
</dbReference>
<keyword evidence="2" id="KW-0479">Metal-binding</keyword>
<dbReference type="EMBL" id="CCSF01000001">
    <property type="protein sequence ID" value="CDZ94868.1"/>
    <property type="molecule type" value="Genomic_DNA"/>
</dbReference>
<dbReference type="AlphaFoldDB" id="A0A078LQW6"/>
<accession>A0A078LQW6</accession>
<dbReference type="InterPro" id="IPR036895">
    <property type="entry name" value="Uracil-DNA_glycosylase-like_sf"/>
</dbReference>
<protein>
    <submittedName>
        <fullName evidence="9">Uracil-DNA glycosylase</fullName>
    </submittedName>
</protein>
<evidence type="ECO:0000256" key="6">
    <source>
        <dbReference type="ARBA" id="ARBA00023014"/>
    </source>
</evidence>
<dbReference type="Proteomes" id="UP000053902">
    <property type="component" value="Unassembled WGS sequence"/>
</dbReference>
<evidence type="ECO:0000256" key="2">
    <source>
        <dbReference type="ARBA" id="ARBA00022723"/>
    </source>
</evidence>
<feature type="domain" description="Uracil-DNA glycosylase-like" evidence="8">
    <location>
        <begin position="14"/>
        <end position="198"/>
    </location>
</feature>
<keyword evidence="4" id="KW-0378">Hydrolase</keyword>
<evidence type="ECO:0000256" key="4">
    <source>
        <dbReference type="ARBA" id="ARBA00022801"/>
    </source>
</evidence>
<dbReference type="SUPFAM" id="SSF52141">
    <property type="entry name" value="Uracil-DNA glycosylase-like"/>
    <property type="match status" value="1"/>
</dbReference>
<evidence type="ECO:0000313" key="10">
    <source>
        <dbReference type="Proteomes" id="UP000053902"/>
    </source>
</evidence>
<dbReference type="PANTHER" id="PTHR33693">
    <property type="entry name" value="TYPE-5 URACIL-DNA GLYCOSYLASE"/>
    <property type="match status" value="1"/>
</dbReference>
<keyword evidence="5" id="KW-0408">Iron</keyword>
<keyword evidence="10" id="KW-1185">Reference proteome</keyword>
<dbReference type="eggNOG" id="COG1573">
    <property type="taxonomic scope" value="Bacteria"/>
</dbReference>
<dbReference type="GO" id="GO:0046872">
    <property type="term" value="F:metal ion binding"/>
    <property type="evidence" value="ECO:0007669"/>
    <property type="project" value="UniProtKB-KW"/>
</dbReference>
<dbReference type="Pfam" id="PF03167">
    <property type="entry name" value="UDG"/>
    <property type="match status" value="1"/>
</dbReference>
<keyword evidence="7" id="KW-0234">DNA repair</keyword>
<dbReference type="SMART" id="SM00986">
    <property type="entry name" value="UDG"/>
    <property type="match status" value="1"/>
</dbReference>
<dbReference type="GO" id="GO:0051539">
    <property type="term" value="F:4 iron, 4 sulfur cluster binding"/>
    <property type="evidence" value="ECO:0007669"/>
    <property type="project" value="UniProtKB-KW"/>
</dbReference>
<evidence type="ECO:0000256" key="1">
    <source>
        <dbReference type="ARBA" id="ARBA00022485"/>
    </source>
</evidence>
<dbReference type="RefSeq" id="WP_231850776.1">
    <property type="nucleotide sequence ID" value="NZ_CCSF01000001.1"/>
</dbReference>
<evidence type="ECO:0000313" key="9">
    <source>
        <dbReference type="EMBL" id="CDZ94868.1"/>
    </source>
</evidence>
<proteinExistence type="predicted"/>
<dbReference type="GO" id="GO:0097506">
    <property type="term" value="F:deaminated base DNA N-glycosylase activity"/>
    <property type="evidence" value="ECO:0007669"/>
    <property type="project" value="UniProtKB-ARBA"/>
</dbReference>
<reference evidence="9 10" key="1">
    <citation type="submission" date="2014-07" db="EMBL/GenBank/DDBJ databases">
        <authorList>
            <person name="Urmite Genomes Urmite Genomes"/>
        </authorList>
    </citation>
    <scope>NUCLEOTIDE SEQUENCE [LARGE SCALE GENOMIC DNA]</scope>
    <source>
        <strain evidence="9 10">20_BN</strain>
    </source>
</reference>
<dbReference type="SMART" id="SM00987">
    <property type="entry name" value="UreE_C"/>
    <property type="match status" value="1"/>
</dbReference>
<dbReference type="InterPro" id="IPR005122">
    <property type="entry name" value="Uracil-DNA_glycosylase-like"/>
</dbReference>
<evidence type="ECO:0000256" key="7">
    <source>
        <dbReference type="ARBA" id="ARBA00023204"/>
    </source>
</evidence>
<keyword evidence="6" id="KW-0411">Iron-sulfur</keyword>
<name>A0A078LQW6_9PSED</name>
<dbReference type="InterPro" id="IPR051536">
    <property type="entry name" value="UDG_Type-4/5"/>
</dbReference>
<keyword evidence="1" id="KW-0004">4Fe-4S</keyword>